<accession>A0A4P9W486</accession>
<feature type="compositionally biased region" description="Basic and acidic residues" evidence="1">
    <location>
        <begin position="53"/>
        <end position="62"/>
    </location>
</feature>
<dbReference type="Proteomes" id="UP000269721">
    <property type="component" value="Unassembled WGS sequence"/>
</dbReference>
<proteinExistence type="predicted"/>
<reference evidence="3" key="1">
    <citation type="journal article" date="2018" name="Nat. Microbiol.">
        <title>Leveraging single-cell genomics to expand the fungal tree of life.</title>
        <authorList>
            <person name="Ahrendt S.R."/>
            <person name="Quandt C.A."/>
            <person name="Ciobanu D."/>
            <person name="Clum A."/>
            <person name="Salamov A."/>
            <person name="Andreopoulos B."/>
            <person name="Cheng J.F."/>
            <person name="Woyke T."/>
            <person name="Pelin A."/>
            <person name="Henrissat B."/>
            <person name="Reynolds N.K."/>
            <person name="Benny G.L."/>
            <person name="Smith M.E."/>
            <person name="James T.Y."/>
            <person name="Grigoriev I.V."/>
        </authorList>
    </citation>
    <scope>NUCLEOTIDE SEQUENCE [LARGE SCALE GENOMIC DNA]</scope>
</reference>
<protein>
    <submittedName>
        <fullName evidence="2">Uncharacterized protein</fullName>
    </submittedName>
</protein>
<feature type="region of interest" description="Disordered" evidence="1">
    <location>
        <begin position="25"/>
        <end position="75"/>
    </location>
</feature>
<name>A0A4P9W486_9FUNG</name>
<feature type="region of interest" description="Disordered" evidence="1">
    <location>
        <begin position="130"/>
        <end position="160"/>
    </location>
</feature>
<evidence type="ECO:0000256" key="1">
    <source>
        <dbReference type="SAM" id="MobiDB-lite"/>
    </source>
</evidence>
<sequence length="271" mass="30013">MHARAPLASADRRLRGVHNRVYGSRNIARDGRSPPELYDLAAPSRASGTPSRGPEDGIEKRLSPGRAGKVPRSAPRILRCLETPTGGLFGATAVGPPPQAELRETAVELSDIHLTTRTFSQWRSRAAARRRAAMPVPSPPIQQERRAPSEHPGQPSPTRRFDSDAFIALDELGKTHMRKNFLRKAWLQWRKIACLKLFERERKLVRCLDGAEGLCLGPVSIGCLNSNTQRPLSQIFADTWAKKASKRRILLAWKSVISKENIVPRTVGDSG</sequence>
<evidence type="ECO:0000313" key="2">
    <source>
        <dbReference type="EMBL" id="RKO86093.1"/>
    </source>
</evidence>
<gene>
    <name evidence="2" type="ORF">BDK51DRAFT_40886</name>
</gene>
<dbReference type="EMBL" id="KZ998483">
    <property type="protein sequence ID" value="RKO86093.1"/>
    <property type="molecule type" value="Genomic_DNA"/>
</dbReference>
<dbReference type="AlphaFoldDB" id="A0A4P9W486"/>
<organism evidence="2 3">
    <name type="scientific">Blyttiomyces helicus</name>
    <dbReference type="NCBI Taxonomy" id="388810"/>
    <lineage>
        <taxon>Eukaryota</taxon>
        <taxon>Fungi</taxon>
        <taxon>Fungi incertae sedis</taxon>
        <taxon>Chytridiomycota</taxon>
        <taxon>Chytridiomycota incertae sedis</taxon>
        <taxon>Chytridiomycetes</taxon>
        <taxon>Chytridiomycetes incertae sedis</taxon>
        <taxon>Blyttiomyces</taxon>
    </lineage>
</organism>
<evidence type="ECO:0000313" key="3">
    <source>
        <dbReference type="Proteomes" id="UP000269721"/>
    </source>
</evidence>
<keyword evidence="3" id="KW-1185">Reference proteome</keyword>